<dbReference type="GO" id="GO:0000750">
    <property type="term" value="P:pheromone-dependent signal transduction involved in conjugation with cellular fusion"/>
    <property type="evidence" value="ECO:0007669"/>
    <property type="project" value="TreeGrafter"/>
</dbReference>
<feature type="transmembrane region" description="Helical" evidence="10">
    <location>
        <begin position="72"/>
        <end position="90"/>
    </location>
</feature>
<keyword evidence="4 10" id="KW-0812">Transmembrane</keyword>
<dbReference type="PRINTS" id="PR00899">
    <property type="entry name" value="GPCRSTE3"/>
</dbReference>
<dbReference type="PANTHER" id="PTHR28097">
    <property type="entry name" value="PHEROMONE A FACTOR RECEPTOR"/>
    <property type="match status" value="1"/>
</dbReference>
<keyword evidence="5 10" id="KW-1133">Transmembrane helix</keyword>
<evidence type="ECO:0000256" key="4">
    <source>
        <dbReference type="ARBA" id="ARBA00022692"/>
    </source>
</evidence>
<evidence type="ECO:0000256" key="3">
    <source>
        <dbReference type="ARBA" id="ARBA00022507"/>
    </source>
</evidence>
<sequence length="330" mass="35988">MSGALSAAAFIAFALAFLPLLLHLRSRNIPLLSIIAWIAVSDLVYGINSVIWDENIDIVASPWCDITTKLKIGANIALPASTLVLALRVYRITLQKGRLGMPSELGVCLGFPFIIMVLHTIVQGHRFDVYEDFGCTPAIFVSIPSIIILDIPPLVASAVALIYCSLALVNFAKQRRAFLLLTRQPHSSQITKGGYLRLVLLVLVLGVWNALVIALTRASAYKNGLLPWTNWDDVHADFWLVSAYPLALVPADILGWLYFSWAAVPISSFFVFGFFGFGGDTTGTYRAVGAWFNASMLRRGTGFQSTVASHGSEASQADLTKDHHHGRSVA</sequence>
<reference evidence="11" key="1">
    <citation type="submission" date="2023-03" db="EMBL/GenBank/DDBJ databases">
        <title>Massive genome expansion in bonnet fungi (Mycena s.s.) driven by repeated elements and novel gene families across ecological guilds.</title>
        <authorList>
            <consortium name="Lawrence Berkeley National Laboratory"/>
            <person name="Harder C.B."/>
            <person name="Miyauchi S."/>
            <person name="Viragh M."/>
            <person name="Kuo A."/>
            <person name="Thoen E."/>
            <person name="Andreopoulos B."/>
            <person name="Lu D."/>
            <person name="Skrede I."/>
            <person name="Drula E."/>
            <person name="Henrissat B."/>
            <person name="Morin E."/>
            <person name="Kohler A."/>
            <person name="Barry K."/>
            <person name="LaButti K."/>
            <person name="Morin E."/>
            <person name="Salamov A."/>
            <person name="Lipzen A."/>
            <person name="Mereny Z."/>
            <person name="Hegedus B."/>
            <person name="Baldrian P."/>
            <person name="Stursova M."/>
            <person name="Weitz H."/>
            <person name="Taylor A."/>
            <person name="Grigoriev I.V."/>
            <person name="Nagy L.G."/>
            <person name="Martin F."/>
            <person name="Kauserud H."/>
        </authorList>
    </citation>
    <scope>NUCLEOTIDE SEQUENCE</scope>
    <source>
        <strain evidence="11">CBHHK182m</strain>
    </source>
</reference>
<evidence type="ECO:0000256" key="1">
    <source>
        <dbReference type="ARBA" id="ARBA00004141"/>
    </source>
</evidence>
<keyword evidence="8" id="KW-0675">Receptor</keyword>
<evidence type="ECO:0000256" key="9">
    <source>
        <dbReference type="ARBA" id="ARBA00023224"/>
    </source>
</evidence>
<organism evidence="11 12">
    <name type="scientific">Mycena metata</name>
    <dbReference type="NCBI Taxonomy" id="1033252"/>
    <lineage>
        <taxon>Eukaryota</taxon>
        <taxon>Fungi</taxon>
        <taxon>Dikarya</taxon>
        <taxon>Basidiomycota</taxon>
        <taxon>Agaricomycotina</taxon>
        <taxon>Agaricomycetes</taxon>
        <taxon>Agaricomycetidae</taxon>
        <taxon>Agaricales</taxon>
        <taxon>Marasmiineae</taxon>
        <taxon>Mycenaceae</taxon>
        <taxon>Mycena</taxon>
    </lineage>
</organism>
<comment type="subcellular location">
    <subcellularLocation>
        <location evidence="1">Membrane</location>
        <topology evidence="1">Multi-pass membrane protein</topology>
    </subcellularLocation>
</comment>
<feature type="transmembrane region" description="Helical" evidence="10">
    <location>
        <begin position="102"/>
        <end position="122"/>
    </location>
</feature>
<dbReference type="AlphaFoldDB" id="A0AAD7ISZ1"/>
<evidence type="ECO:0000256" key="10">
    <source>
        <dbReference type="SAM" id="Phobius"/>
    </source>
</evidence>
<comment type="similarity">
    <text evidence="2">Belongs to the G-protein coupled receptor 4 family.</text>
</comment>
<feature type="transmembrane region" description="Helical" evidence="10">
    <location>
        <begin position="154"/>
        <end position="173"/>
    </location>
</feature>
<dbReference type="EMBL" id="JARKIB010000068">
    <property type="protein sequence ID" value="KAJ7749683.1"/>
    <property type="molecule type" value="Genomic_DNA"/>
</dbReference>
<protein>
    <submittedName>
        <fullName evidence="11">GPCR fungal pheromone mating factor</fullName>
    </submittedName>
</protein>
<evidence type="ECO:0000256" key="5">
    <source>
        <dbReference type="ARBA" id="ARBA00022989"/>
    </source>
</evidence>
<dbReference type="InterPro" id="IPR001499">
    <property type="entry name" value="GPCR_STE3"/>
</dbReference>
<dbReference type="Proteomes" id="UP001215598">
    <property type="component" value="Unassembled WGS sequence"/>
</dbReference>
<keyword evidence="3" id="KW-0589">Pheromone response</keyword>
<proteinExistence type="inferred from homology"/>
<evidence type="ECO:0000256" key="2">
    <source>
        <dbReference type="ARBA" id="ARBA00011085"/>
    </source>
</evidence>
<dbReference type="GO" id="GO:0005886">
    <property type="term" value="C:plasma membrane"/>
    <property type="evidence" value="ECO:0007669"/>
    <property type="project" value="TreeGrafter"/>
</dbReference>
<gene>
    <name evidence="11" type="ORF">B0H16DRAFT_1551070</name>
</gene>
<evidence type="ECO:0000313" key="12">
    <source>
        <dbReference type="Proteomes" id="UP001215598"/>
    </source>
</evidence>
<comment type="caution">
    <text evidence="11">The sequence shown here is derived from an EMBL/GenBank/DDBJ whole genome shotgun (WGS) entry which is preliminary data.</text>
</comment>
<feature type="transmembrane region" description="Helical" evidence="10">
    <location>
        <begin position="31"/>
        <end position="52"/>
    </location>
</feature>
<feature type="transmembrane region" description="Helical" evidence="10">
    <location>
        <begin position="256"/>
        <end position="277"/>
    </location>
</feature>
<accession>A0AAD7ISZ1</accession>
<dbReference type="PANTHER" id="PTHR28097:SF1">
    <property type="entry name" value="PHEROMONE A FACTOR RECEPTOR"/>
    <property type="match status" value="1"/>
</dbReference>
<dbReference type="GO" id="GO:0004932">
    <property type="term" value="F:mating-type factor pheromone receptor activity"/>
    <property type="evidence" value="ECO:0007669"/>
    <property type="project" value="InterPro"/>
</dbReference>
<evidence type="ECO:0000313" key="11">
    <source>
        <dbReference type="EMBL" id="KAJ7749683.1"/>
    </source>
</evidence>
<keyword evidence="9" id="KW-0807">Transducer</keyword>
<evidence type="ECO:0000256" key="8">
    <source>
        <dbReference type="ARBA" id="ARBA00023170"/>
    </source>
</evidence>
<keyword evidence="12" id="KW-1185">Reference proteome</keyword>
<keyword evidence="6" id="KW-0297">G-protein coupled receptor</keyword>
<feature type="transmembrane region" description="Helical" evidence="10">
    <location>
        <begin position="194"/>
        <end position="215"/>
    </location>
</feature>
<name>A0AAD7ISZ1_9AGAR</name>
<evidence type="ECO:0000256" key="6">
    <source>
        <dbReference type="ARBA" id="ARBA00023040"/>
    </source>
</evidence>
<keyword evidence="7 10" id="KW-0472">Membrane</keyword>
<evidence type="ECO:0000256" key="7">
    <source>
        <dbReference type="ARBA" id="ARBA00023136"/>
    </source>
</evidence>
<feature type="transmembrane region" description="Helical" evidence="10">
    <location>
        <begin position="6"/>
        <end position="24"/>
    </location>
</feature>
<dbReference type="Pfam" id="PF02076">
    <property type="entry name" value="STE3"/>
    <property type="match status" value="1"/>
</dbReference>